<proteinExistence type="predicted"/>
<reference evidence="1" key="1">
    <citation type="submission" date="2014-05" db="EMBL/GenBank/DDBJ databases">
        <authorList>
            <person name="Chronopoulou M."/>
        </authorList>
    </citation>
    <scope>NUCLEOTIDE SEQUENCE</scope>
    <source>
        <tissue evidence="1">Whole organism</tissue>
    </source>
</reference>
<organism evidence="1">
    <name type="scientific">Lepeophtheirus salmonis</name>
    <name type="common">Salmon louse</name>
    <name type="synonym">Caligus salmonis</name>
    <dbReference type="NCBI Taxonomy" id="72036"/>
    <lineage>
        <taxon>Eukaryota</taxon>
        <taxon>Metazoa</taxon>
        <taxon>Ecdysozoa</taxon>
        <taxon>Arthropoda</taxon>
        <taxon>Crustacea</taxon>
        <taxon>Multicrustacea</taxon>
        <taxon>Hexanauplia</taxon>
        <taxon>Copepoda</taxon>
        <taxon>Siphonostomatoida</taxon>
        <taxon>Caligidae</taxon>
        <taxon>Lepeophtheirus</taxon>
    </lineage>
</organism>
<accession>A0A0K2UKI9</accession>
<dbReference type="AlphaFoldDB" id="A0A0K2UKI9"/>
<name>A0A0K2UKI9_LEPSM</name>
<evidence type="ECO:0000313" key="1">
    <source>
        <dbReference type="EMBL" id="CDW38407.1"/>
    </source>
</evidence>
<sequence>MQLRQTKKVFTCFCVHDGHQLNKFFSNCQCIINTTDKYRQLSHILDVSALGNCNRKCNKTTNSLLQLTGQIFR</sequence>
<dbReference type="EMBL" id="HACA01021046">
    <property type="protein sequence ID" value="CDW38407.1"/>
    <property type="molecule type" value="Transcribed_RNA"/>
</dbReference>
<protein>
    <submittedName>
        <fullName evidence="1">Uncharacterized protein</fullName>
    </submittedName>
</protein>